<dbReference type="Gene3D" id="3.30.420.40">
    <property type="match status" value="1"/>
</dbReference>
<dbReference type="InterPro" id="IPR043129">
    <property type="entry name" value="ATPase_NBD"/>
</dbReference>
<dbReference type="GO" id="GO:0016773">
    <property type="term" value="F:phosphotransferase activity, alcohol group as acceptor"/>
    <property type="evidence" value="ECO:0007669"/>
    <property type="project" value="InterPro"/>
</dbReference>
<dbReference type="GO" id="GO:0016301">
    <property type="term" value="F:kinase activity"/>
    <property type="evidence" value="ECO:0007669"/>
    <property type="project" value="UniProtKB-KW"/>
</dbReference>
<comment type="caution">
    <text evidence="4">The sequence shown here is derived from an EMBL/GenBank/DDBJ whole genome shotgun (WGS) entry which is preliminary data.</text>
</comment>
<feature type="domain" description="Carbohydrate kinase FGGY C-terminal" evidence="3">
    <location>
        <begin position="16"/>
        <end position="132"/>
    </location>
</feature>
<reference evidence="4" key="1">
    <citation type="journal article" date="2014" name="Front. Microbiol.">
        <title>High frequency of phylogenetically diverse reductive dehalogenase-homologous genes in deep subseafloor sedimentary metagenomes.</title>
        <authorList>
            <person name="Kawai M."/>
            <person name="Futagami T."/>
            <person name="Toyoda A."/>
            <person name="Takaki Y."/>
            <person name="Nishi S."/>
            <person name="Hori S."/>
            <person name="Arai W."/>
            <person name="Tsubouchi T."/>
            <person name="Morono Y."/>
            <person name="Uchiyama I."/>
            <person name="Ito T."/>
            <person name="Fujiyama A."/>
            <person name="Inagaki F."/>
            <person name="Takami H."/>
        </authorList>
    </citation>
    <scope>NUCLEOTIDE SEQUENCE</scope>
    <source>
        <strain evidence="4">Expedition CK06-06</strain>
    </source>
</reference>
<dbReference type="InterPro" id="IPR018485">
    <property type="entry name" value="FGGY_C"/>
</dbReference>
<dbReference type="InterPro" id="IPR050406">
    <property type="entry name" value="FGGY_Carb_Kinase"/>
</dbReference>
<evidence type="ECO:0000256" key="1">
    <source>
        <dbReference type="ARBA" id="ARBA00022679"/>
    </source>
</evidence>
<keyword evidence="2" id="KW-0418">Kinase</keyword>
<keyword evidence="1" id="KW-0808">Transferase</keyword>
<gene>
    <name evidence="4" type="ORF">S12H4_20380</name>
</gene>
<organism evidence="4">
    <name type="scientific">marine sediment metagenome</name>
    <dbReference type="NCBI Taxonomy" id="412755"/>
    <lineage>
        <taxon>unclassified sequences</taxon>
        <taxon>metagenomes</taxon>
        <taxon>ecological metagenomes</taxon>
    </lineage>
</organism>
<evidence type="ECO:0000259" key="3">
    <source>
        <dbReference type="Pfam" id="PF02782"/>
    </source>
</evidence>
<protein>
    <recommendedName>
        <fullName evidence="3">Carbohydrate kinase FGGY C-terminal domain-containing protein</fullName>
    </recommendedName>
</protein>
<evidence type="ECO:0000313" key="4">
    <source>
        <dbReference type="EMBL" id="GAI74975.1"/>
    </source>
</evidence>
<accession>X1SHX1</accession>
<sequence>RESNISAYKLLDQAVKDIPPGSEGLLLLPYFMGERSPIWDPDAKGTIIGLTLYHTRKHIYRAVLEGVAYSLRHNIEAGLESGLELADECIMVGGATRSPLWMKMFSDVTGYPIKTLAQNVEAPYGDALLAGVGTGVLDSYERIKDWVRFDRTIYPDKKAKNIYDQYFVEYKKAYKSLKDTMKRLGKIN</sequence>
<evidence type="ECO:0000256" key="2">
    <source>
        <dbReference type="ARBA" id="ARBA00022777"/>
    </source>
</evidence>
<dbReference type="AlphaFoldDB" id="X1SHX1"/>
<dbReference type="EMBL" id="BARW01010329">
    <property type="protein sequence ID" value="GAI74975.1"/>
    <property type="molecule type" value="Genomic_DNA"/>
</dbReference>
<dbReference type="GO" id="GO:0005975">
    <property type="term" value="P:carbohydrate metabolic process"/>
    <property type="evidence" value="ECO:0007669"/>
    <property type="project" value="InterPro"/>
</dbReference>
<dbReference type="PANTHER" id="PTHR43095:SF5">
    <property type="entry name" value="XYLULOSE KINASE"/>
    <property type="match status" value="1"/>
</dbReference>
<proteinExistence type="predicted"/>
<dbReference type="SUPFAM" id="SSF53067">
    <property type="entry name" value="Actin-like ATPase domain"/>
    <property type="match status" value="1"/>
</dbReference>
<dbReference type="InterPro" id="IPR018483">
    <property type="entry name" value="Carb_kinase_FGGY_CS"/>
</dbReference>
<dbReference type="PROSITE" id="PS00445">
    <property type="entry name" value="FGGY_KINASES_2"/>
    <property type="match status" value="1"/>
</dbReference>
<feature type="non-terminal residue" evidence="4">
    <location>
        <position position="1"/>
    </location>
</feature>
<dbReference type="PANTHER" id="PTHR43095">
    <property type="entry name" value="SUGAR KINASE"/>
    <property type="match status" value="1"/>
</dbReference>
<name>X1SHX1_9ZZZZ</name>
<dbReference type="Pfam" id="PF02782">
    <property type="entry name" value="FGGY_C"/>
    <property type="match status" value="1"/>
</dbReference>